<keyword evidence="2" id="KW-1185">Reference proteome</keyword>
<evidence type="ECO:0000313" key="2">
    <source>
        <dbReference type="Proteomes" id="UP001610104"/>
    </source>
</evidence>
<dbReference type="RefSeq" id="WP_395436490.1">
    <property type="nucleotide sequence ID" value="NZ_JBAWKC010000001.1"/>
</dbReference>
<organism evidence="1 2">
    <name type="scientific">Gaetbulibacter aquiaggeris</name>
    <dbReference type="NCBI Taxonomy" id="1735373"/>
    <lineage>
        <taxon>Bacteria</taxon>
        <taxon>Pseudomonadati</taxon>
        <taxon>Bacteroidota</taxon>
        <taxon>Flavobacteriia</taxon>
        <taxon>Flavobacteriales</taxon>
        <taxon>Flavobacteriaceae</taxon>
        <taxon>Gaetbulibacter</taxon>
    </lineage>
</organism>
<comment type="caution">
    <text evidence="1">The sequence shown here is derived from an EMBL/GenBank/DDBJ whole genome shotgun (WGS) entry which is preliminary data.</text>
</comment>
<dbReference type="EMBL" id="JBAWKC010000001">
    <property type="protein sequence ID" value="MFH6767210.1"/>
    <property type="molecule type" value="Genomic_DNA"/>
</dbReference>
<sequence>MFKFVKKYNAKIIIVSDYVDNGEQKKGQSYELRNRLKWWTVPEILKQATSGNADILIVNGNPVENLNK</sequence>
<evidence type="ECO:0000313" key="1">
    <source>
        <dbReference type="EMBL" id="MFH6767210.1"/>
    </source>
</evidence>
<protein>
    <submittedName>
        <fullName evidence="1">Uncharacterized protein</fullName>
    </submittedName>
</protein>
<dbReference type="Proteomes" id="UP001610104">
    <property type="component" value="Unassembled WGS sequence"/>
</dbReference>
<reference evidence="1 2" key="1">
    <citation type="submission" date="2024-02" db="EMBL/GenBank/DDBJ databases">
        <title>A Gaetbulibacter species isolated from tidal flats and genomic insights of their niches.</title>
        <authorList>
            <person name="Ye Y."/>
        </authorList>
    </citation>
    <scope>NUCLEOTIDE SEQUENCE [LARGE SCALE GENOMIC DNA]</scope>
    <source>
        <strain evidence="1 2">KEM-8</strain>
    </source>
</reference>
<accession>A0ABW7MKR9</accession>
<proteinExistence type="predicted"/>
<gene>
    <name evidence="1" type="ORF">V8G56_00560</name>
</gene>
<name>A0ABW7MKR9_9FLAO</name>